<evidence type="ECO:0000313" key="12">
    <source>
        <dbReference type="EMBL" id="QDO97675.1"/>
    </source>
</evidence>
<dbReference type="PANTHER" id="PTHR42755:SF1">
    <property type="entry name" value="3-DEOXY-D-MANNO-OCTULOSONIC ACID TRANSFERASE, MITOCHONDRIAL-RELATED"/>
    <property type="match status" value="1"/>
</dbReference>
<dbReference type="GO" id="GO:0043842">
    <property type="term" value="F:Kdo transferase activity"/>
    <property type="evidence" value="ECO:0007669"/>
    <property type="project" value="UniProtKB-EC"/>
</dbReference>
<evidence type="ECO:0000256" key="2">
    <source>
        <dbReference type="ARBA" id="ARBA00004713"/>
    </source>
</evidence>
<keyword evidence="10" id="KW-0448">Lipopolysaccharide biosynthesis</keyword>
<dbReference type="EMBL" id="CP041636">
    <property type="protein sequence ID" value="QDO97675.1"/>
    <property type="molecule type" value="Genomic_DNA"/>
</dbReference>
<dbReference type="Gene3D" id="3.40.50.2000">
    <property type="entry name" value="Glycogen Phosphorylase B"/>
    <property type="match status" value="1"/>
</dbReference>
<evidence type="ECO:0000256" key="7">
    <source>
        <dbReference type="ARBA" id="ARBA00049183"/>
    </source>
</evidence>
<gene>
    <name evidence="12" type="ORF">FNB15_10510</name>
</gene>
<evidence type="ECO:0000256" key="9">
    <source>
        <dbReference type="PIRSR" id="PIRSR639901-2"/>
    </source>
</evidence>
<proteinExistence type="inferred from homology"/>
<evidence type="ECO:0000256" key="4">
    <source>
        <dbReference type="ARBA" id="ARBA00019077"/>
    </source>
</evidence>
<comment type="similarity">
    <text evidence="10">Belongs to the glycosyltransferase group 1 family.</text>
</comment>
<evidence type="ECO:0000256" key="5">
    <source>
        <dbReference type="ARBA" id="ARBA00022679"/>
    </source>
</evidence>
<dbReference type="PANTHER" id="PTHR42755">
    <property type="entry name" value="3-DEOXY-MANNO-OCTULOSONATE CYTIDYLYLTRANSFERASE"/>
    <property type="match status" value="1"/>
</dbReference>
<sequence>MNGQSKYQPAFDGRRALWRGIGHLLTPVVRLWLQRRVVQGKENAARLGERFGQSVRPRPPGPLVWCHGASVGEAQALLPLLQHLHRQRPDITLLLTTGTVTSAALVEQRLAETGIIHQFIPVDLPDAVDSFLDHWRPDLVLWSESDFWPGILNELRQRNIPALLANARLSERSVSRWLLAPNTARWLLAAFDTIYAQTGGDAERLQRLGAPRVLEAGNLKQAAPPLPADDALLTEWRARLAEPLPTGRPLWLAASTHPGEEAQIVAAHRLLKPQLPGLLTMIVPRHPDRGAALKQELAAQGDLRIALRSAGELPDQDTDLYVADTMGELGLWYRLCPVVMMGGSLIPHGGQNPLEPARLGCAVLFGPQMFNFSEATAGLLMEGGALQVQDVPGIADAVASLLQDDARREAIAAAGQRFASAEDAVIERLSQAVLERLPAI</sequence>
<comment type="function">
    <text evidence="1 10">Involved in lipopolysaccharide (LPS) biosynthesis. Catalyzes the transfer of 3-deoxy-D-manno-octulosonate (Kdo) residue(s) from CMP-Kdo to lipid IV(A), the tetraacyldisaccharide-1,4'-bisphosphate precursor of lipid A.</text>
</comment>
<feature type="site" description="Transition state stabilizer" evidence="9">
    <location>
        <position position="144"/>
    </location>
</feature>
<keyword evidence="13" id="KW-1185">Reference proteome</keyword>
<comment type="pathway">
    <text evidence="2 10">Bacterial outer membrane biogenesis; LPS core biosynthesis.</text>
</comment>
<name>A0A516H1P9_9PROT</name>
<comment type="catalytic activity">
    <reaction evidence="7 10">
        <text>lipid IVA (E. coli) + CMP-3-deoxy-beta-D-manno-octulosonate = alpha-Kdo-(2-&gt;6)-lipid IVA (E. coli) + CMP + H(+)</text>
        <dbReference type="Rhea" id="RHEA:28066"/>
        <dbReference type="ChEBI" id="CHEBI:15378"/>
        <dbReference type="ChEBI" id="CHEBI:58603"/>
        <dbReference type="ChEBI" id="CHEBI:60364"/>
        <dbReference type="ChEBI" id="CHEBI:60377"/>
        <dbReference type="ChEBI" id="CHEBI:85987"/>
        <dbReference type="EC" id="2.4.99.12"/>
    </reaction>
</comment>
<dbReference type="Gene3D" id="3.40.50.11720">
    <property type="entry name" value="3-Deoxy-D-manno-octulosonic-acid transferase, N-terminal domain"/>
    <property type="match status" value="1"/>
</dbReference>
<dbReference type="InterPro" id="IPR038107">
    <property type="entry name" value="Glycos_transf_N_sf"/>
</dbReference>
<evidence type="ECO:0000256" key="8">
    <source>
        <dbReference type="PIRSR" id="PIRSR639901-1"/>
    </source>
</evidence>
<evidence type="ECO:0000256" key="10">
    <source>
        <dbReference type="RuleBase" id="RU365103"/>
    </source>
</evidence>
<dbReference type="Pfam" id="PF04413">
    <property type="entry name" value="Glycos_transf_N"/>
    <property type="match status" value="1"/>
</dbReference>
<dbReference type="SUPFAM" id="SSF53756">
    <property type="entry name" value="UDP-Glycosyltransferase/glycogen phosphorylase"/>
    <property type="match status" value="1"/>
</dbReference>
<dbReference type="InterPro" id="IPR007507">
    <property type="entry name" value="Glycos_transf_N"/>
</dbReference>
<evidence type="ECO:0000256" key="3">
    <source>
        <dbReference type="ARBA" id="ARBA00012621"/>
    </source>
</evidence>
<dbReference type="GO" id="GO:0009245">
    <property type="term" value="P:lipid A biosynthetic process"/>
    <property type="evidence" value="ECO:0007669"/>
    <property type="project" value="TreeGrafter"/>
</dbReference>
<dbReference type="RefSeq" id="WP_144068656.1">
    <property type="nucleotide sequence ID" value="NZ_CP041636.1"/>
</dbReference>
<dbReference type="GO" id="GO:0005886">
    <property type="term" value="C:plasma membrane"/>
    <property type="evidence" value="ECO:0007669"/>
    <property type="project" value="UniProtKB-SubCell"/>
</dbReference>
<feature type="domain" description="3-deoxy-D-manno-octulosonic-acid transferase N-terminal" evidence="11">
    <location>
        <begin position="46"/>
        <end position="221"/>
    </location>
</feature>
<evidence type="ECO:0000256" key="6">
    <source>
        <dbReference type="ARBA" id="ARBA00031445"/>
    </source>
</evidence>
<dbReference type="OrthoDB" id="9789797at2"/>
<dbReference type="Proteomes" id="UP000317496">
    <property type="component" value="Chromosome"/>
</dbReference>
<dbReference type="GO" id="GO:0009244">
    <property type="term" value="P:lipopolysaccharide core region biosynthetic process"/>
    <property type="evidence" value="ECO:0007669"/>
    <property type="project" value="UniProtKB-UniRule"/>
</dbReference>
<dbReference type="UniPathway" id="UPA00958"/>
<protein>
    <recommendedName>
        <fullName evidence="4 10">3-deoxy-D-manno-octulosonic acid transferase</fullName>
        <shortName evidence="10">Kdo transferase</shortName>
        <ecNumber evidence="3 10">2.4.99.12</ecNumber>
    </recommendedName>
    <alternativeName>
        <fullName evidence="6 10">Lipid IV(A) 3-deoxy-D-manno-octulosonic acid transferase</fullName>
    </alternativeName>
</protein>
<keyword evidence="10" id="KW-1003">Cell membrane</keyword>
<keyword evidence="10" id="KW-0472">Membrane</keyword>
<organism evidence="12 13">
    <name type="scientific">Ferrovibrio terrae</name>
    <dbReference type="NCBI Taxonomy" id="2594003"/>
    <lineage>
        <taxon>Bacteria</taxon>
        <taxon>Pseudomonadati</taxon>
        <taxon>Pseudomonadota</taxon>
        <taxon>Alphaproteobacteria</taxon>
        <taxon>Rhodospirillales</taxon>
        <taxon>Rhodospirillaceae</taxon>
        <taxon>Ferrovibrio</taxon>
    </lineage>
</organism>
<dbReference type="KEGG" id="fer:FNB15_10510"/>
<evidence type="ECO:0000256" key="1">
    <source>
        <dbReference type="ARBA" id="ARBA00003394"/>
    </source>
</evidence>
<dbReference type="AlphaFoldDB" id="A0A516H1P9"/>
<dbReference type="EC" id="2.4.99.12" evidence="3 10"/>
<comment type="subcellular location">
    <subcellularLocation>
        <location evidence="10">Cell membrane</location>
    </subcellularLocation>
</comment>
<dbReference type="InterPro" id="IPR039901">
    <property type="entry name" value="Kdotransferase"/>
</dbReference>
<keyword evidence="5 10" id="KW-0808">Transferase</keyword>
<feature type="site" description="Transition state stabilizer" evidence="9">
    <location>
        <position position="220"/>
    </location>
</feature>
<evidence type="ECO:0000259" key="11">
    <source>
        <dbReference type="Pfam" id="PF04413"/>
    </source>
</evidence>
<feature type="active site" description="Proton acceptor" evidence="8">
    <location>
        <position position="73"/>
    </location>
</feature>
<reference evidence="12 13" key="1">
    <citation type="submission" date="2019-07" db="EMBL/GenBank/DDBJ databases">
        <title>Genome sequencing for Ferrovibrio sp. K5.</title>
        <authorList>
            <person name="Park S.-J."/>
        </authorList>
    </citation>
    <scope>NUCLEOTIDE SEQUENCE [LARGE SCALE GENOMIC DNA]</scope>
    <source>
        <strain evidence="12 13">K5</strain>
    </source>
</reference>
<accession>A0A516H1P9</accession>
<evidence type="ECO:0000313" key="13">
    <source>
        <dbReference type="Proteomes" id="UP000317496"/>
    </source>
</evidence>